<evidence type="ECO:0000313" key="1">
    <source>
        <dbReference type="EMBL" id="DAD96192.1"/>
    </source>
</evidence>
<organism evidence="1">
    <name type="scientific">Myoviridae sp. ctlnK45</name>
    <dbReference type="NCBI Taxonomy" id="2826693"/>
    <lineage>
        <taxon>Viruses</taxon>
        <taxon>Duplodnaviria</taxon>
        <taxon>Heunggongvirae</taxon>
        <taxon>Uroviricota</taxon>
        <taxon>Caudoviricetes</taxon>
    </lineage>
</organism>
<proteinExistence type="predicted"/>
<dbReference type="EMBL" id="BK015212">
    <property type="protein sequence ID" value="DAD96192.1"/>
    <property type="molecule type" value="Genomic_DNA"/>
</dbReference>
<sequence length="29" mass="3308">MLRLVLIQTQNALDRADFAKRELCAASFI</sequence>
<name>A0A8S5NPP1_9CAUD</name>
<reference evidence="1" key="1">
    <citation type="journal article" date="2021" name="Proc. Natl. Acad. Sci. U.S.A.">
        <title>A Catalog of Tens of Thousands of Viruses from Human Metagenomes Reveals Hidden Associations with Chronic Diseases.</title>
        <authorList>
            <person name="Tisza M.J."/>
            <person name="Buck C.B."/>
        </authorList>
    </citation>
    <scope>NUCLEOTIDE SEQUENCE</scope>
    <source>
        <strain evidence="1">CtlnK45</strain>
    </source>
</reference>
<protein>
    <submittedName>
        <fullName evidence="1">Uncharacterized protein</fullName>
    </submittedName>
</protein>
<accession>A0A8S5NPP1</accession>